<dbReference type="EMBL" id="AP009608">
    <property type="protein sequence ID" value="BAH69987.1"/>
    <property type="molecule type" value="Genomic_DNA"/>
</dbReference>
<dbReference type="GO" id="GO:0003677">
    <property type="term" value="F:DNA binding"/>
    <property type="evidence" value="ECO:0007669"/>
    <property type="project" value="UniProtKB-KW"/>
</dbReference>
<dbReference type="SUPFAM" id="SSF47413">
    <property type="entry name" value="lambda repressor-like DNA-binding domains"/>
    <property type="match status" value="1"/>
</dbReference>
<dbReference type="PANTHER" id="PTHR46558:SF11">
    <property type="entry name" value="HTH-TYPE TRANSCRIPTIONAL REGULATOR XRE"/>
    <property type="match status" value="1"/>
</dbReference>
<feature type="domain" description="HTH cro/C1-type" evidence="2">
    <location>
        <begin position="8"/>
        <end position="44"/>
    </location>
</feature>
<dbReference type="Pfam" id="PF01381">
    <property type="entry name" value="HTH_3"/>
    <property type="match status" value="1"/>
</dbReference>
<dbReference type="PANTHER" id="PTHR46558">
    <property type="entry name" value="TRACRIPTIONAL REGULATORY PROTEIN-RELATED-RELATED"/>
    <property type="match status" value="1"/>
</dbReference>
<dbReference type="AlphaFoldDB" id="C4XFR5"/>
<dbReference type="PATRIC" id="fig|496833.3.peg.316"/>
<dbReference type="PROSITE" id="PS50943">
    <property type="entry name" value="HTH_CROC1"/>
    <property type="match status" value="1"/>
</dbReference>
<dbReference type="InterPro" id="IPR010982">
    <property type="entry name" value="Lambda_DNA-bd_dom_sf"/>
</dbReference>
<evidence type="ECO:0000256" key="1">
    <source>
        <dbReference type="ARBA" id="ARBA00023125"/>
    </source>
</evidence>
<evidence type="ECO:0000313" key="3">
    <source>
        <dbReference type="EMBL" id="BAH69987.1"/>
    </source>
</evidence>
<protein>
    <recommendedName>
        <fullName evidence="2">HTH cro/C1-type domain-containing protein</fullName>
    </recommendedName>
</protein>
<reference evidence="3 4" key="1">
    <citation type="journal article" date="2009" name="Curr. Microbiol.">
        <title>Molecular cloning and expression of a novel cholinephosphotransferase involved in glycoglycerophospholipid biosynthesis of Mycoplasma fermentans.</title>
        <authorList>
            <person name="Ishida N."/>
            <person name="Irikura D."/>
            <person name="Matsuda K."/>
            <person name="Sato S."/>
            <person name="Asano K."/>
        </authorList>
    </citation>
    <scope>NUCLEOTIDE SEQUENCE [LARGE SCALE GENOMIC DNA]</scope>
    <source>
        <strain evidence="4">ATCC 19989 / NBRC 14854 / NCTC 10117 / PG18</strain>
    </source>
</reference>
<dbReference type="Gene3D" id="1.10.260.40">
    <property type="entry name" value="lambda repressor-like DNA-binding domains"/>
    <property type="match status" value="1"/>
</dbReference>
<sequence>MMEFKDKILRARALLNLTQEELAKQLGVSFNTINRWENGKVKPTKVAKLRFDEYCRKNGVLLEVR</sequence>
<accession>C4XFR5</accession>
<name>C4XFR5_MYCFP</name>
<dbReference type="Proteomes" id="UP000006810">
    <property type="component" value="Chromosome"/>
</dbReference>
<organism evidence="3 4">
    <name type="scientific">Mycoplasmopsis fermentans (strain ATCC 19989 / NBRC 14854 / NCTC 10117 / PG18)</name>
    <name type="common">Mycoplasma fermentans</name>
    <dbReference type="NCBI Taxonomy" id="496833"/>
    <lineage>
        <taxon>Bacteria</taxon>
        <taxon>Bacillati</taxon>
        <taxon>Mycoplasmatota</taxon>
        <taxon>Mycoplasmoidales</taxon>
        <taxon>Metamycoplasmataceae</taxon>
        <taxon>Mycoplasmopsis</taxon>
    </lineage>
</organism>
<dbReference type="CDD" id="cd00093">
    <property type="entry name" value="HTH_XRE"/>
    <property type="match status" value="1"/>
</dbReference>
<dbReference type="HOGENOM" id="CLU_066192_58_3_14"/>
<dbReference type="SMART" id="SM00530">
    <property type="entry name" value="HTH_XRE"/>
    <property type="match status" value="1"/>
</dbReference>
<proteinExistence type="predicted"/>
<gene>
    <name evidence="3" type="ordered locus">MBIO_0722</name>
</gene>
<evidence type="ECO:0000259" key="2">
    <source>
        <dbReference type="PROSITE" id="PS50943"/>
    </source>
</evidence>
<dbReference type="KEGG" id="mfp:MBIO_0722"/>
<keyword evidence="1" id="KW-0238">DNA-binding</keyword>
<dbReference type="InterPro" id="IPR001387">
    <property type="entry name" value="Cro/C1-type_HTH"/>
</dbReference>
<keyword evidence="4" id="KW-1185">Reference proteome</keyword>
<evidence type="ECO:0000313" key="4">
    <source>
        <dbReference type="Proteomes" id="UP000006810"/>
    </source>
</evidence>
<dbReference type="eggNOG" id="COG2944">
    <property type="taxonomic scope" value="Bacteria"/>
</dbReference>